<sequence>MFDGSDKLDRVDRVSIDYHRVKKIKGKLPISVSMEYYTGDYSEQLVIDRETETLEHTERVGSGCVITRKHFVQECVGDLLDDLDADYLFKHIVGNAPVTQDPSL</sequence>
<proteinExistence type="predicted"/>
<evidence type="ECO:0000313" key="2">
    <source>
        <dbReference type="Proteomes" id="UP000184032"/>
    </source>
</evidence>
<reference evidence="1 2" key="1">
    <citation type="submission" date="2016-11" db="EMBL/GenBank/DDBJ databases">
        <authorList>
            <person name="Jaros S."/>
            <person name="Januszkiewicz K."/>
            <person name="Wedrychowicz H."/>
        </authorList>
    </citation>
    <scope>NUCLEOTIDE SEQUENCE [LARGE SCALE GENOMIC DNA]</scope>
    <source>
        <strain evidence="1 2">DSM 21120</strain>
    </source>
</reference>
<dbReference type="EMBL" id="FQXI01000029">
    <property type="protein sequence ID" value="SHH69981.1"/>
    <property type="molecule type" value="Genomic_DNA"/>
</dbReference>
<dbReference type="RefSeq" id="WP_143270651.1">
    <property type="nucleotide sequence ID" value="NZ_FQXI01000029.1"/>
</dbReference>
<gene>
    <name evidence="1" type="ORF">SAMN02745245_01972</name>
</gene>
<dbReference type="OrthoDB" id="3191556at2"/>
<accession>A0A1M5V414</accession>
<protein>
    <submittedName>
        <fullName evidence="1">Uncharacterized protein</fullName>
    </submittedName>
</protein>
<organism evidence="1 2">
    <name type="scientific">Anaerosphaera aminiphila DSM 21120</name>
    <dbReference type="NCBI Taxonomy" id="1120995"/>
    <lineage>
        <taxon>Bacteria</taxon>
        <taxon>Bacillati</taxon>
        <taxon>Bacillota</taxon>
        <taxon>Tissierellia</taxon>
        <taxon>Tissierellales</taxon>
        <taxon>Peptoniphilaceae</taxon>
        <taxon>Anaerosphaera</taxon>
    </lineage>
</organism>
<dbReference type="AlphaFoldDB" id="A0A1M5V414"/>
<dbReference type="Proteomes" id="UP000184032">
    <property type="component" value="Unassembled WGS sequence"/>
</dbReference>
<keyword evidence="2" id="KW-1185">Reference proteome</keyword>
<name>A0A1M5V414_9FIRM</name>
<evidence type="ECO:0000313" key="1">
    <source>
        <dbReference type="EMBL" id="SHH69981.1"/>
    </source>
</evidence>